<organism evidence="1 2">
    <name type="scientific">Bradyrhizobium vignae</name>
    <dbReference type="NCBI Taxonomy" id="1549949"/>
    <lineage>
        <taxon>Bacteria</taxon>
        <taxon>Pseudomonadati</taxon>
        <taxon>Pseudomonadota</taxon>
        <taxon>Alphaproteobacteria</taxon>
        <taxon>Hyphomicrobiales</taxon>
        <taxon>Nitrobacteraceae</taxon>
        <taxon>Bradyrhizobium</taxon>
    </lineage>
</organism>
<dbReference type="EMBL" id="LS398110">
    <property type="protein sequence ID" value="SPP95103.1"/>
    <property type="molecule type" value="Genomic_DNA"/>
</dbReference>
<dbReference type="Proteomes" id="UP000246085">
    <property type="component" value="Chromosome BRAD3257"/>
</dbReference>
<name>A0A2U3Q110_9BRAD</name>
<sequence>MTTRHCGARDRSTGPLARPTEVCSLSNELASRNEWRLCADAMLQLVARHGSLLGPAKRRLVGGHGFEPRTLSV</sequence>
<dbReference type="KEGG" id="bvz:BRAD3257_4093"/>
<protein>
    <submittedName>
        <fullName evidence="1">Uncharacterized protein</fullName>
    </submittedName>
</protein>
<proteinExistence type="predicted"/>
<accession>A0A2U3Q110</accession>
<dbReference type="AlphaFoldDB" id="A0A2U3Q110"/>
<evidence type="ECO:0000313" key="1">
    <source>
        <dbReference type="EMBL" id="SPP95103.1"/>
    </source>
</evidence>
<gene>
    <name evidence="1" type="ORF">BRAD3257_4093</name>
</gene>
<evidence type="ECO:0000313" key="2">
    <source>
        <dbReference type="Proteomes" id="UP000246085"/>
    </source>
</evidence>
<reference evidence="1 2" key="1">
    <citation type="submission" date="2018-03" db="EMBL/GenBank/DDBJ databases">
        <authorList>
            <person name="Gully D."/>
        </authorList>
    </citation>
    <scope>NUCLEOTIDE SEQUENCE [LARGE SCALE GENOMIC DNA]</scope>
    <source>
        <strain evidence="1">ORS3257</strain>
    </source>
</reference>